<name>A0A6M1RNB4_9BACT</name>
<protein>
    <recommendedName>
        <fullName evidence="3">CRISPR type III-B/RAMP module-associated protein Cmr5</fullName>
    </recommendedName>
</protein>
<evidence type="ECO:0008006" key="3">
    <source>
        <dbReference type="Google" id="ProtNLM"/>
    </source>
</evidence>
<dbReference type="Proteomes" id="UP000477311">
    <property type="component" value="Unassembled WGS sequence"/>
</dbReference>
<accession>A0A6M1RNB4</accession>
<reference evidence="1 2" key="1">
    <citation type="submission" date="2020-02" db="EMBL/GenBank/DDBJ databases">
        <title>Draft genome sequence of Limisphaera ngatamarikiensis NGM72.4T, a thermophilic Verrucomicrobia grouped in subdivision 3.</title>
        <authorList>
            <person name="Carere C.R."/>
            <person name="Steen J."/>
            <person name="Hugenholtz P."/>
            <person name="Stott M.B."/>
        </authorList>
    </citation>
    <scope>NUCLEOTIDE SEQUENCE [LARGE SCALE GENOMIC DNA]</scope>
    <source>
        <strain evidence="1 2">NGM72.4</strain>
    </source>
</reference>
<keyword evidence="2" id="KW-1185">Reference proteome</keyword>
<gene>
    <name evidence="1" type="ORF">G4L39_06515</name>
</gene>
<sequence length="122" mass="14064">MDNLDLKCAEYGRRLAEVKTDERQLVDEKVFANALSVLEEQGPYACFLYLQAREGEVGRKITEEATEFLNKTLRAGKNDKKPLDFFEDLALDDLLFARDLLRQVFVYARYHAKARGSVGERE</sequence>
<organism evidence="1 2">
    <name type="scientific">Limisphaera ngatamarikiensis</name>
    <dbReference type="NCBI Taxonomy" id="1324935"/>
    <lineage>
        <taxon>Bacteria</taxon>
        <taxon>Pseudomonadati</taxon>
        <taxon>Verrucomicrobiota</taxon>
        <taxon>Verrucomicrobiia</taxon>
        <taxon>Limisphaerales</taxon>
        <taxon>Limisphaeraceae</taxon>
        <taxon>Limisphaera</taxon>
    </lineage>
</organism>
<evidence type="ECO:0000313" key="2">
    <source>
        <dbReference type="Proteomes" id="UP000477311"/>
    </source>
</evidence>
<comment type="caution">
    <text evidence="1">The sequence shown here is derived from an EMBL/GenBank/DDBJ whole genome shotgun (WGS) entry which is preliminary data.</text>
</comment>
<evidence type="ECO:0000313" key="1">
    <source>
        <dbReference type="EMBL" id="NGO39049.1"/>
    </source>
</evidence>
<dbReference type="EMBL" id="JAAKYA010000043">
    <property type="protein sequence ID" value="NGO39049.1"/>
    <property type="molecule type" value="Genomic_DNA"/>
</dbReference>
<dbReference type="SMR" id="A0A6M1RNB4"/>
<proteinExistence type="predicted"/>
<dbReference type="RefSeq" id="WP_165106841.1">
    <property type="nucleotide sequence ID" value="NZ_JAAKYA010000043.1"/>
</dbReference>
<dbReference type="AlphaFoldDB" id="A0A6M1RNB4"/>